<protein>
    <submittedName>
        <fullName evidence="1">Uncharacterized protein</fullName>
    </submittedName>
</protein>
<dbReference type="PANTHER" id="PTHR35110:SF1">
    <property type="entry name" value="EXPRESSED PROTEIN"/>
    <property type="match status" value="1"/>
</dbReference>
<dbReference type="Proteomes" id="UP000594261">
    <property type="component" value="Unassembled WGS sequence"/>
</dbReference>
<dbReference type="AlphaFoldDB" id="A0A7N2N8S8"/>
<sequence>MWFVGGLFSRSRTATSSGSGSGRLMNMMSSSLVRHFSRKRGENLRKINPKVAPQEASNIAQDLYRLINQRGPLTISNAWIQAQILCLECG</sequence>
<dbReference type="FunCoup" id="A0A7N2N8S8">
    <property type="interactions" value="1259"/>
</dbReference>
<proteinExistence type="predicted"/>
<dbReference type="OMA" id="WIQAQIL"/>
<dbReference type="EnsemblPlants" id="QL93p2012_0001:mrna">
    <property type="protein sequence ID" value="QL93p2012_0001:mrna"/>
    <property type="gene ID" value="QL93p2012_0001"/>
</dbReference>
<organism evidence="1 2">
    <name type="scientific">Quercus lobata</name>
    <name type="common">Valley oak</name>
    <dbReference type="NCBI Taxonomy" id="97700"/>
    <lineage>
        <taxon>Eukaryota</taxon>
        <taxon>Viridiplantae</taxon>
        <taxon>Streptophyta</taxon>
        <taxon>Embryophyta</taxon>
        <taxon>Tracheophyta</taxon>
        <taxon>Spermatophyta</taxon>
        <taxon>Magnoliopsida</taxon>
        <taxon>eudicotyledons</taxon>
        <taxon>Gunneridae</taxon>
        <taxon>Pentapetalae</taxon>
        <taxon>rosids</taxon>
        <taxon>fabids</taxon>
        <taxon>Fagales</taxon>
        <taxon>Fagaceae</taxon>
        <taxon>Quercus</taxon>
    </lineage>
</organism>
<evidence type="ECO:0000313" key="2">
    <source>
        <dbReference type="Proteomes" id="UP000594261"/>
    </source>
</evidence>
<name>A0A7N2N8S8_QUELO</name>
<dbReference type="PANTHER" id="PTHR35110">
    <property type="entry name" value="EXPRESSED PROTEIN"/>
    <property type="match status" value="1"/>
</dbReference>
<evidence type="ECO:0000313" key="1">
    <source>
        <dbReference type="EnsemblPlants" id="QL93p2012_0001:mrna"/>
    </source>
</evidence>
<dbReference type="Gramene" id="QL93p2012_0001:mrna">
    <property type="protein sequence ID" value="QL93p2012_0001:mrna"/>
    <property type="gene ID" value="QL93p2012_0001"/>
</dbReference>
<keyword evidence="2" id="KW-1185">Reference proteome</keyword>
<accession>A0A7N2N8S8</accession>
<reference evidence="1" key="1">
    <citation type="submission" date="2021-01" db="UniProtKB">
        <authorList>
            <consortium name="EnsemblPlants"/>
        </authorList>
    </citation>
    <scope>IDENTIFICATION</scope>
</reference>
<dbReference type="InParanoid" id="A0A7N2N8S8"/>